<protein>
    <recommendedName>
        <fullName evidence="8">Glycosyltransferase family 92 protein</fullName>
        <ecNumber evidence="8">2.4.1.-</ecNumber>
    </recommendedName>
</protein>
<dbReference type="GO" id="GO:0005737">
    <property type="term" value="C:cytoplasm"/>
    <property type="evidence" value="ECO:0007669"/>
    <property type="project" value="TreeGrafter"/>
</dbReference>
<keyword evidence="7 8" id="KW-0472">Membrane</keyword>
<evidence type="ECO:0000256" key="6">
    <source>
        <dbReference type="ARBA" id="ARBA00022989"/>
    </source>
</evidence>
<keyword evidence="4 8" id="KW-0808">Transferase</keyword>
<comment type="caution">
    <text evidence="9">The sequence shown here is derived from an EMBL/GenBank/DDBJ whole genome shotgun (WGS) entry which is preliminary data.</text>
</comment>
<proteinExistence type="inferred from homology"/>
<comment type="subcellular location">
    <subcellularLocation>
        <location evidence="1">Membrane</location>
        <topology evidence="1">Single-pass membrane protein</topology>
    </subcellularLocation>
</comment>
<sequence>MRIRRVKIVQIIKWLIIFVPTFIATVHFFKLHDKINARKKYLSENLHVDKHNQFSQKCLQTISQLQIQPMLNIFQPFFTKNVSFLLFNAYYDNRKALKNLHQIRILIYVTKFEFTAEIYCQFWYENQKLPKISKVKDFRLIWNKNWDQNINGLSPYLLSCEVDENEKDLPTFVSLVESPCDNANNKLKIINDETEEKKNFLVCVKGMKFYDVKMALILTEWIEIVKILGADKILFYVIDVGKEFFQILKHYELKKFAEIIEIKFPLQNLNKSEEKLQEMMHDLIAYNDCFYRNVNNFKFLVPIDVDEFIMPIIDKSWMELLSKSKNSSTHLYPNETFDAFAYRNAFFLLTNNHADEIQSEVPENFHFLQHIYRAANHNENSKHTKAFMEMENILTVHNHMPLECFENGKCKTFLGDRKTGQVQHYREKCENYKECDDYTFNTVRDDNLWRFKDEIINGVYGAIREIFGDDSLLN</sequence>
<organism evidence="9 10">
    <name type="scientific">Polypedilum vanderplanki</name>
    <name type="common">Sleeping chironomid midge</name>
    <dbReference type="NCBI Taxonomy" id="319348"/>
    <lineage>
        <taxon>Eukaryota</taxon>
        <taxon>Metazoa</taxon>
        <taxon>Ecdysozoa</taxon>
        <taxon>Arthropoda</taxon>
        <taxon>Hexapoda</taxon>
        <taxon>Insecta</taxon>
        <taxon>Pterygota</taxon>
        <taxon>Neoptera</taxon>
        <taxon>Endopterygota</taxon>
        <taxon>Diptera</taxon>
        <taxon>Nematocera</taxon>
        <taxon>Chironomoidea</taxon>
        <taxon>Chironomidae</taxon>
        <taxon>Chironominae</taxon>
        <taxon>Polypedilum</taxon>
        <taxon>Polypedilum</taxon>
    </lineage>
</organism>
<evidence type="ECO:0000256" key="5">
    <source>
        <dbReference type="ARBA" id="ARBA00022692"/>
    </source>
</evidence>
<evidence type="ECO:0000256" key="8">
    <source>
        <dbReference type="RuleBase" id="RU366017"/>
    </source>
</evidence>
<accession>A0A9J6BDV5</accession>
<dbReference type="PANTHER" id="PTHR21461">
    <property type="entry name" value="GLYCOSYLTRANSFERASE FAMILY 92 PROTEIN"/>
    <property type="match status" value="1"/>
</dbReference>
<dbReference type="GO" id="GO:0016020">
    <property type="term" value="C:membrane"/>
    <property type="evidence" value="ECO:0007669"/>
    <property type="project" value="UniProtKB-SubCell"/>
</dbReference>
<evidence type="ECO:0000313" key="9">
    <source>
        <dbReference type="EMBL" id="KAG5667776.1"/>
    </source>
</evidence>
<dbReference type="EMBL" id="JADBJN010000004">
    <property type="protein sequence ID" value="KAG5667776.1"/>
    <property type="molecule type" value="Genomic_DNA"/>
</dbReference>
<comment type="similarity">
    <text evidence="2 8">Belongs to the glycosyltransferase 92 family.</text>
</comment>
<dbReference type="Pfam" id="PF01697">
    <property type="entry name" value="Glyco_transf_92"/>
    <property type="match status" value="1"/>
</dbReference>
<evidence type="ECO:0000256" key="4">
    <source>
        <dbReference type="ARBA" id="ARBA00022679"/>
    </source>
</evidence>
<evidence type="ECO:0000256" key="3">
    <source>
        <dbReference type="ARBA" id="ARBA00022676"/>
    </source>
</evidence>
<dbReference type="Proteomes" id="UP001107558">
    <property type="component" value="Chromosome 4"/>
</dbReference>
<dbReference type="OrthoDB" id="2017643at2759"/>
<dbReference type="EC" id="2.4.1.-" evidence="8"/>
<dbReference type="GO" id="GO:0016757">
    <property type="term" value="F:glycosyltransferase activity"/>
    <property type="evidence" value="ECO:0007669"/>
    <property type="project" value="UniProtKB-UniRule"/>
</dbReference>
<dbReference type="AlphaFoldDB" id="A0A9J6BDV5"/>
<feature type="transmembrane region" description="Helical" evidence="8">
    <location>
        <begin position="12"/>
        <end position="29"/>
    </location>
</feature>
<keyword evidence="5 8" id="KW-0812">Transmembrane</keyword>
<keyword evidence="10" id="KW-1185">Reference proteome</keyword>
<dbReference type="InterPro" id="IPR008166">
    <property type="entry name" value="Glyco_transf_92"/>
</dbReference>
<name>A0A9J6BDV5_POLVA</name>
<reference evidence="9" key="1">
    <citation type="submission" date="2021-03" db="EMBL/GenBank/DDBJ databases">
        <title>Chromosome level genome of the anhydrobiotic midge Polypedilum vanderplanki.</title>
        <authorList>
            <person name="Yoshida Y."/>
            <person name="Kikawada T."/>
            <person name="Gusev O."/>
        </authorList>
    </citation>
    <scope>NUCLEOTIDE SEQUENCE</scope>
    <source>
        <strain evidence="9">NIAS01</strain>
        <tissue evidence="9">Whole body or cell culture</tissue>
    </source>
</reference>
<evidence type="ECO:0000256" key="2">
    <source>
        <dbReference type="ARBA" id="ARBA00007647"/>
    </source>
</evidence>
<evidence type="ECO:0000313" key="10">
    <source>
        <dbReference type="Proteomes" id="UP001107558"/>
    </source>
</evidence>
<keyword evidence="6 8" id="KW-1133">Transmembrane helix</keyword>
<gene>
    <name evidence="9" type="ORF">PVAND_015746</name>
</gene>
<dbReference type="PANTHER" id="PTHR21461:SF83">
    <property type="entry name" value="GLYCOSYLTRANSFERASE FAMILY 92 PROTEIN"/>
    <property type="match status" value="1"/>
</dbReference>
<evidence type="ECO:0000256" key="1">
    <source>
        <dbReference type="ARBA" id="ARBA00004167"/>
    </source>
</evidence>
<evidence type="ECO:0000256" key="7">
    <source>
        <dbReference type="ARBA" id="ARBA00023136"/>
    </source>
</evidence>
<keyword evidence="3 8" id="KW-0328">Glycosyltransferase</keyword>